<dbReference type="PANTHER" id="PTHR33371">
    <property type="entry name" value="INTERMEMBRANE PHOSPHOLIPID TRANSPORT SYSTEM BINDING PROTEIN MLAD-RELATED"/>
    <property type="match status" value="1"/>
</dbReference>
<evidence type="ECO:0000256" key="1">
    <source>
        <dbReference type="SAM" id="Phobius"/>
    </source>
</evidence>
<name>A0ABR5ICR0_9ACTN</name>
<comment type="caution">
    <text evidence="3">The sequence shown here is derived from an EMBL/GenBank/DDBJ whole genome shotgun (WGS) entry which is preliminary data.</text>
</comment>
<evidence type="ECO:0000313" key="3">
    <source>
        <dbReference type="EMBL" id="KNA91377.1"/>
    </source>
</evidence>
<proteinExistence type="predicted"/>
<dbReference type="Proteomes" id="UP000037247">
    <property type="component" value="Unassembled WGS sequence"/>
</dbReference>
<dbReference type="PANTHER" id="PTHR33371:SF18">
    <property type="entry name" value="MCE-FAMILY PROTEIN MCE3C"/>
    <property type="match status" value="1"/>
</dbReference>
<evidence type="ECO:0000259" key="2">
    <source>
        <dbReference type="Pfam" id="PF02470"/>
    </source>
</evidence>
<feature type="domain" description="Mce/MlaD" evidence="2">
    <location>
        <begin position="52"/>
        <end position="123"/>
    </location>
</feature>
<keyword evidence="1" id="KW-0812">Transmembrane</keyword>
<sequence>MQGLSRLSDFAVRDQVSRRAEISWAVGVVAVVAVLVVVVGVLYISPPGRAIVHAVMSESGGIKGGTEVRIAGVTVGKVTDVALSDDKVDVSLSVDRTVFLGDQTSLDVRMLTVVGGAYVALLPAGDKPLGDSVIPVSRTSVPYSISEVLDSAAKTTSGIDAPTMRGTAMALTNSLDAAPGAIRGIMSDVDTLTGLLDKQQDQIKSVADIGGEYSTAMAAQRATLVEMIKRIHAVLPLIIGYKDRGIITYDALASLVLYVGDVLGEPYQARIKPPLRKIIASAGETKDIAAKMSVAITQLRGIADKLSRTMHPNGVTLDFGDQVIDDSSICIPIAGRTC</sequence>
<dbReference type="EMBL" id="LDTZ01000016">
    <property type="protein sequence ID" value="KNA91377.1"/>
    <property type="molecule type" value="Genomic_DNA"/>
</dbReference>
<dbReference type="InterPro" id="IPR003399">
    <property type="entry name" value="Mce/MlaD"/>
</dbReference>
<evidence type="ECO:0000313" key="4">
    <source>
        <dbReference type="Proteomes" id="UP000037247"/>
    </source>
</evidence>
<dbReference type="Pfam" id="PF02470">
    <property type="entry name" value="MlaD"/>
    <property type="match status" value="1"/>
</dbReference>
<protein>
    <submittedName>
        <fullName evidence="3">Mammalian cell entry protein</fullName>
    </submittedName>
</protein>
<feature type="transmembrane region" description="Helical" evidence="1">
    <location>
        <begin position="21"/>
        <end position="44"/>
    </location>
</feature>
<gene>
    <name evidence="3" type="ORF">ABW18_09165</name>
</gene>
<keyword evidence="4" id="KW-1185">Reference proteome</keyword>
<reference evidence="3 4" key="1">
    <citation type="submission" date="2015-05" db="EMBL/GenBank/DDBJ databases">
        <title>Draft genome sequence of the bacterium Gordonia jacobaea a new member of the Gordonia genus.</title>
        <authorList>
            <person name="Jimenez-Galisteo G."/>
            <person name="Dominguez A."/>
            <person name="Munoz E."/>
            <person name="Vinas M."/>
        </authorList>
    </citation>
    <scope>NUCLEOTIDE SEQUENCE [LARGE SCALE GENOMIC DNA]</scope>
    <source>
        <strain evidence="4">mv1</strain>
    </source>
</reference>
<dbReference type="RefSeq" id="WP_049698704.1">
    <property type="nucleotide sequence ID" value="NZ_JAQDQF010000003.1"/>
</dbReference>
<keyword evidence="1" id="KW-1133">Transmembrane helix</keyword>
<organism evidence="3 4">
    <name type="scientific">Gordonia jacobaea</name>
    <dbReference type="NCBI Taxonomy" id="122202"/>
    <lineage>
        <taxon>Bacteria</taxon>
        <taxon>Bacillati</taxon>
        <taxon>Actinomycetota</taxon>
        <taxon>Actinomycetes</taxon>
        <taxon>Mycobacteriales</taxon>
        <taxon>Gordoniaceae</taxon>
        <taxon>Gordonia</taxon>
    </lineage>
</organism>
<accession>A0ABR5ICR0</accession>
<keyword evidence="1" id="KW-0472">Membrane</keyword>
<dbReference type="InterPro" id="IPR052336">
    <property type="entry name" value="MlaD_Phospholipid_Transporter"/>
</dbReference>